<dbReference type="AlphaFoldDB" id="A0A928Z8H6"/>
<evidence type="ECO:0000256" key="4">
    <source>
        <dbReference type="ARBA" id="ARBA00023136"/>
    </source>
</evidence>
<evidence type="ECO:0000256" key="5">
    <source>
        <dbReference type="SAM" id="Phobius"/>
    </source>
</evidence>
<dbReference type="Proteomes" id="UP000621799">
    <property type="component" value="Unassembled WGS sequence"/>
</dbReference>
<keyword evidence="8" id="KW-1185">Reference proteome</keyword>
<proteinExistence type="predicted"/>
<protein>
    <submittedName>
        <fullName evidence="7">LapA family protein</fullName>
    </submittedName>
</protein>
<dbReference type="InterPro" id="IPR010445">
    <property type="entry name" value="LapA_dom"/>
</dbReference>
<organism evidence="7 8">
    <name type="scientific">Zarconia navalis LEGE 11467</name>
    <dbReference type="NCBI Taxonomy" id="1828826"/>
    <lineage>
        <taxon>Bacteria</taxon>
        <taxon>Bacillati</taxon>
        <taxon>Cyanobacteriota</taxon>
        <taxon>Cyanophyceae</taxon>
        <taxon>Oscillatoriophycideae</taxon>
        <taxon>Oscillatoriales</taxon>
        <taxon>Oscillatoriales incertae sedis</taxon>
        <taxon>Zarconia</taxon>
        <taxon>Zarconia navalis</taxon>
    </lineage>
</organism>
<evidence type="ECO:0000256" key="1">
    <source>
        <dbReference type="ARBA" id="ARBA00022475"/>
    </source>
</evidence>
<keyword evidence="1" id="KW-1003">Cell membrane</keyword>
<dbReference type="Pfam" id="PF06305">
    <property type="entry name" value="LapA_dom"/>
    <property type="match status" value="1"/>
</dbReference>
<name>A0A928Z8H6_9CYAN</name>
<dbReference type="GO" id="GO:0005886">
    <property type="term" value="C:plasma membrane"/>
    <property type="evidence" value="ECO:0007669"/>
    <property type="project" value="InterPro"/>
</dbReference>
<dbReference type="RefSeq" id="WP_264322661.1">
    <property type="nucleotide sequence ID" value="NZ_JADEXN010000371.1"/>
</dbReference>
<feature type="domain" description="Lipopolysaccharide assembly protein A" evidence="6">
    <location>
        <begin position="10"/>
        <end position="58"/>
    </location>
</feature>
<keyword evidence="3 5" id="KW-1133">Transmembrane helix</keyword>
<reference evidence="7" key="1">
    <citation type="submission" date="2020-10" db="EMBL/GenBank/DDBJ databases">
        <authorList>
            <person name="Castelo-Branco R."/>
            <person name="Eusebio N."/>
            <person name="Adriana R."/>
            <person name="Vieira A."/>
            <person name="Brugerolle De Fraissinette N."/>
            <person name="Rezende De Castro R."/>
            <person name="Schneider M.P."/>
            <person name="Vasconcelos V."/>
            <person name="Leao P.N."/>
        </authorList>
    </citation>
    <scope>NUCLEOTIDE SEQUENCE</scope>
    <source>
        <strain evidence="7">LEGE 11467</strain>
    </source>
</reference>
<evidence type="ECO:0000256" key="2">
    <source>
        <dbReference type="ARBA" id="ARBA00022692"/>
    </source>
</evidence>
<evidence type="ECO:0000313" key="8">
    <source>
        <dbReference type="Proteomes" id="UP000621799"/>
    </source>
</evidence>
<evidence type="ECO:0000259" key="6">
    <source>
        <dbReference type="Pfam" id="PF06305"/>
    </source>
</evidence>
<gene>
    <name evidence="7" type="ORF">IQ235_17155</name>
</gene>
<accession>A0A928Z8H6</accession>
<dbReference type="EMBL" id="JADEXN010000371">
    <property type="protein sequence ID" value="MBE9042502.1"/>
    <property type="molecule type" value="Genomic_DNA"/>
</dbReference>
<evidence type="ECO:0000256" key="3">
    <source>
        <dbReference type="ARBA" id="ARBA00022989"/>
    </source>
</evidence>
<evidence type="ECO:0000313" key="7">
    <source>
        <dbReference type="EMBL" id="MBE9042502.1"/>
    </source>
</evidence>
<keyword evidence="4 5" id="KW-0472">Membrane</keyword>
<feature type="transmembrane region" description="Helical" evidence="5">
    <location>
        <begin position="29"/>
        <end position="54"/>
    </location>
</feature>
<feature type="non-terminal residue" evidence="7">
    <location>
        <position position="1"/>
    </location>
</feature>
<comment type="caution">
    <text evidence="7">The sequence shown here is derived from an EMBL/GenBank/DDBJ whole genome shotgun (WGS) entry which is preliminary data.</text>
</comment>
<keyword evidence="2 5" id="KW-0812">Transmembrane</keyword>
<sequence length="70" mass="7266">IVAISILSVQNATLVSLSFLTLRSVQMPLGVVLGASVGIGLLGGAVTLMGPSIFKSNTSRSNSRDSRSYR</sequence>